<sequence length="101" mass="10952">MEGKGKFLVVNIPPDIILEELPGKMVVEGKKKNFKTSIQVSFTANNYRDNDDLAVKLAVLYFVQCYLMGGPPGKGESSAKNVKNEEGSVVVEVGAKDDECA</sequence>
<name>A0A803QE58_CANSA</name>
<accession>A0A803QE58</accession>
<evidence type="ECO:0000313" key="1">
    <source>
        <dbReference type="EnsemblPlants" id="cds.evm.model.09.1349"/>
    </source>
</evidence>
<dbReference type="EMBL" id="UZAU01000768">
    <property type="status" value="NOT_ANNOTATED_CDS"/>
    <property type="molecule type" value="Genomic_DNA"/>
</dbReference>
<keyword evidence="2" id="KW-1185">Reference proteome</keyword>
<protein>
    <submittedName>
        <fullName evidence="1">Uncharacterized protein</fullName>
    </submittedName>
</protein>
<dbReference type="EnsemblPlants" id="evm.model.09.1349">
    <property type="protein sequence ID" value="cds.evm.model.09.1349"/>
    <property type="gene ID" value="evm.TU.09.1349"/>
</dbReference>
<reference evidence="1" key="2">
    <citation type="submission" date="2021-03" db="UniProtKB">
        <authorList>
            <consortium name="EnsemblPlants"/>
        </authorList>
    </citation>
    <scope>IDENTIFICATION</scope>
</reference>
<evidence type="ECO:0000313" key="2">
    <source>
        <dbReference type="Proteomes" id="UP000596661"/>
    </source>
</evidence>
<reference evidence="1" key="1">
    <citation type="submission" date="2018-11" db="EMBL/GenBank/DDBJ databases">
        <authorList>
            <person name="Grassa J C."/>
        </authorList>
    </citation>
    <scope>NUCLEOTIDE SEQUENCE [LARGE SCALE GENOMIC DNA]</scope>
</reference>
<organism evidence="1 2">
    <name type="scientific">Cannabis sativa</name>
    <name type="common">Hemp</name>
    <name type="synonym">Marijuana</name>
    <dbReference type="NCBI Taxonomy" id="3483"/>
    <lineage>
        <taxon>Eukaryota</taxon>
        <taxon>Viridiplantae</taxon>
        <taxon>Streptophyta</taxon>
        <taxon>Embryophyta</taxon>
        <taxon>Tracheophyta</taxon>
        <taxon>Spermatophyta</taxon>
        <taxon>Magnoliopsida</taxon>
        <taxon>eudicotyledons</taxon>
        <taxon>Gunneridae</taxon>
        <taxon>Pentapetalae</taxon>
        <taxon>rosids</taxon>
        <taxon>fabids</taxon>
        <taxon>Rosales</taxon>
        <taxon>Cannabaceae</taxon>
        <taxon>Cannabis</taxon>
    </lineage>
</organism>
<proteinExistence type="predicted"/>
<dbReference type="Gramene" id="evm.model.09.1349">
    <property type="protein sequence ID" value="cds.evm.model.09.1349"/>
    <property type="gene ID" value="evm.TU.09.1349"/>
</dbReference>
<dbReference type="AlphaFoldDB" id="A0A803QE58"/>
<dbReference type="Proteomes" id="UP000596661">
    <property type="component" value="Chromosome 9"/>
</dbReference>